<reference evidence="1 3" key="1">
    <citation type="journal article" date="2018" name="Biodegradation">
        <title>1,4-Dioxane degradation characteristics of Rhodococcus aetherivorans JCM 14343.</title>
        <authorList>
            <person name="Inoue D."/>
            <person name="Tsunoda T."/>
            <person name="Yamamoto N."/>
            <person name="Ike M."/>
            <person name="Sei K."/>
        </authorList>
    </citation>
    <scope>NUCLEOTIDE SEQUENCE [LARGE SCALE GENOMIC DNA]</scope>
    <source>
        <strain evidence="1 3">JCM 14343</strain>
    </source>
</reference>
<dbReference type="GeneID" id="83619365"/>
<name>A0A059MJ17_9NOCA</name>
<accession>N1MDQ7</accession>
<organism evidence="2 4">
    <name type="scientific">Rhodococcus aetherivorans</name>
    <dbReference type="NCBI Taxonomy" id="191292"/>
    <lineage>
        <taxon>Bacteria</taxon>
        <taxon>Bacillati</taxon>
        <taxon>Actinomycetota</taxon>
        <taxon>Actinomycetes</taxon>
        <taxon>Mycobacteriales</taxon>
        <taxon>Nocardiaceae</taxon>
        <taxon>Rhodococcus</taxon>
    </lineage>
</organism>
<evidence type="ECO:0000313" key="4">
    <source>
        <dbReference type="Proteomes" id="UP001163947"/>
    </source>
</evidence>
<dbReference type="Proteomes" id="UP000325466">
    <property type="component" value="Unassembled WGS sequence"/>
</dbReference>
<proteinExistence type="predicted"/>
<reference evidence="2" key="3">
    <citation type="submission" date="2022-09" db="EMBL/GenBank/DDBJ databases">
        <title>The genome sequence of Rhodococcus aetherivorans N1.</title>
        <authorList>
            <person name="Jiang W."/>
        </authorList>
    </citation>
    <scope>NUCLEOTIDE SEQUENCE</scope>
    <source>
        <strain evidence="2">N1</strain>
    </source>
</reference>
<accession>A0A0F6VN09</accession>
<reference evidence="1" key="2">
    <citation type="submission" date="2019-10" db="EMBL/GenBank/DDBJ databases">
        <title>Draft genome sequence of Rhodococcus aetherivorans JCM 14343.</title>
        <authorList>
            <person name="Inoue D."/>
            <person name="Nakazawa M."/>
            <person name="Yamamoto N."/>
            <person name="Sei K."/>
            <person name="Ike M."/>
        </authorList>
    </citation>
    <scope>NUCLEOTIDE SEQUENCE</scope>
    <source>
        <strain evidence="1">JCM 14343</strain>
    </source>
</reference>
<accession>A0A059MJ17</accession>
<evidence type="ECO:0000313" key="3">
    <source>
        <dbReference type="Proteomes" id="UP000325466"/>
    </source>
</evidence>
<evidence type="ECO:0000313" key="1">
    <source>
        <dbReference type="EMBL" id="GES38114.1"/>
    </source>
</evidence>
<dbReference type="KEGG" id="rav:AAT18_25070"/>
<dbReference type="Proteomes" id="UP001163947">
    <property type="component" value="Chromosome"/>
</dbReference>
<sequence>MSALWDEDGRVAWELHASGWDWEQIGRELACPEHIAREMCERHGAVLAEQAQQDHPTLFDLP</sequence>
<evidence type="ECO:0000313" key="2">
    <source>
        <dbReference type="EMBL" id="UYF94772.1"/>
    </source>
</evidence>
<dbReference type="EMBL" id="BLAH01000091">
    <property type="protein sequence ID" value="GES38114.1"/>
    <property type="molecule type" value="Genomic_DNA"/>
</dbReference>
<keyword evidence="3" id="KW-1185">Reference proteome</keyword>
<protein>
    <submittedName>
        <fullName evidence="2">Uncharacterized protein</fullName>
    </submittedName>
</protein>
<gene>
    <name evidence="2" type="ORF">OCS65_03070</name>
    <name evidence="1" type="ORF">RAJCM14343_3374</name>
</gene>
<dbReference type="AlphaFoldDB" id="A0A059MJ17"/>
<dbReference type="RefSeq" id="WP_003938775.1">
    <property type="nucleotide sequence ID" value="NZ_BAAAYP010000066.1"/>
</dbReference>
<dbReference type="EMBL" id="CP106982">
    <property type="protein sequence ID" value="UYF94772.1"/>
    <property type="molecule type" value="Genomic_DNA"/>
</dbReference>